<reference evidence="1" key="1">
    <citation type="journal article" date="2020" name="Nature">
        <title>Giant virus diversity and host interactions through global metagenomics.</title>
        <authorList>
            <person name="Schulz F."/>
            <person name="Roux S."/>
            <person name="Paez-Espino D."/>
            <person name="Jungbluth S."/>
            <person name="Walsh D.A."/>
            <person name="Denef V.J."/>
            <person name="McMahon K.D."/>
            <person name="Konstantinidis K.T."/>
            <person name="Eloe-Fadrosh E.A."/>
            <person name="Kyrpides N.C."/>
            <person name="Woyke T."/>
        </authorList>
    </citation>
    <scope>NUCLEOTIDE SEQUENCE</scope>
    <source>
        <strain evidence="1">GVMAG-S-3300012000-57</strain>
    </source>
</reference>
<name>A0A6C0KJI7_9ZZZZ</name>
<dbReference type="EMBL" id="MN740907">
    <property type="protein sequence ID" value="QHU17453.1"/>
    <property type="molecule type" value="Genomic_DNA"/>
</dbReference>
<sequence length="70" mass="8309">MYLSKLFLKYMAWDSFPFRKNPVIHLGRWSVDHGNKTIKNRVDLANEDHCGPCGQYRLTKTDSLRKEKPR</sequence>
<protein>
    <submittedName>
        <fullName evidence="1">Uncharacterized protein</fullName>
    </submittedName>
</protein>
<organism evidence="1">
    <name type="scientific">viral metagenome</name>
    <dbReference type="NCBI Taxonomy" id="1070528"/>
    <lineage>
        <taxon>unclassified sequences</taxon>
        <taxon>metagenomes</taxon>
        <taxon>organismal metagenomes</taxon>
    </lineage>
</organism>
<evidence type="ECO:0000313" key="1">
    <source>
        <dbReference type="EMBL" id="QHU17453.1"/>
    </source>
</evidence>
<accession>A0A6C0KJI7</accession>
<proteinExistence type="predicted"/>
<dbReference type="AlphaFoldDB" id="A0A6C0KJI7"/>